<evidence type="ECO:0000313" key="2">
    <source>
        <dbReference type="EMBL" id="WCO03266.1"/>
    </source>
</evidence>
<dbReference type="EMBL" id="CP116221">
    <property type="protein sequence ID" value="WCO03266.1"/>
    <property type="molecule type" value="Genomic_DNA"/>
</dbReference>
<feature type="domain" description="DinB-like" evidence="1">
    <location>
        <begin position="38"/>
        <end position="166"/>
    </location>
</feature>
<dbReference type="Gene3D" id="1.20.120.450">
    <property type="entry name" value="dinb family like domain"/>
    <property type="match status" value="1"/>
</dbReference>
<name>A0ABY7S1J4_9FLAO</name>
<dbReference type="RefSeq" id="WP_249994395.1">
    <property type="nucleotide sequence ID" value="NZ_CP116221.1"/>
</dbReference>
<dbReference type="InterPro" id="IPR024775">
    <property type="entry name" value="DinB-like"/>
</dbReference>
<proteinExistence type="predicted"/>
<organism evidence="2 3">
    <name type="scientific">Psychroserpens ponticola</name>
    <dbReference type="NCBI Taxonomy" id="2932268"/>
    <lineage>
        <taxon>Bacteria</taxon>
        <taxon>Pseudomonadati</taxon>
        <taxon>Bacteroidota</taxon>
        <taxon>Flavobacteriia</taxon>
        <taxon>Flavobacteriales</taxon>
        <taxon>Flavobacteriaceae</taxon>
        <taxon>Psychroserpens</taxon>
    </lineage>
</organism>
<dbReference type="InterPro" id="IPR034660">
    <property type="entry name" value="DinB/YfiT-like"/>
</dbReference>
<dbReference type="Proteomes" id="UP001202717">
    <property type="component" value="Chromosome"/>
</dbReference>
<dbReference type="Pfam" id="PF12867">
    <property type="entry name" value="DinB_2"/>
    <property type="match status" value="1"/>
</dbReference>
<keyword evidence="3" id="KW-1185">Reference proteome</keyword>
<reference evidence="2 3" key="1">
    <citation type="submission" date="2023-01" db="EMBL/GenBank/DDBJ databases">
        <title>Psychroserpens ponticola sp. nov., isolated from seawater.</title>
        <authorList>
            <person name="Kristyanto S."/>
            <person name="Jung J."/>
            <person name="Kim J.M."/>
            <person name="Jeon C.O."/>
        </authorList>
    </citation>
    <scope>NUCLEOTIDE SEQUENCE [LARGE SCALE GENOMIC DNA]</scope>
    <source>
        <strain evidence="2 3">MSW6</strain>
    </source>
</reference>
<accession>A0ABY7S1J4</accession>
<evidence type="ECO:0000259" key="1">
    <source>
        <dbReference type="Pfam" id="PF12867"/>
    </source>
</evidence>
<protein>
    <submittedName>
        <fullName evidence="2">DinB family protein</fullName>
    </submittedName>
</protein>
<evidence type="ECO:0000313" key="3">
    <source>
        <dbReference type="Proteomes" id="UP001202717"/>
    </source>
</evidence>
<gene>
    <name evidence="2" type="ORF">MUN68_007140</name>
</gene>
<dbReference type="SUPFAM" id="SSF109854">
    <property type="entry name" value="DinB/YfiT-like putative metalloenzymes"/>
    <property type="match status" value="1"/>
</dbReference>
<sequence length="171" mass="19747">MTKDQLNANEFIPYYQNYIDKAGELNLIEGLTQNGNAICTFLESISKEKYDYAYEDGKWTIKELIQHIIDTERVFSFRALAFARKDKTLLPGYDQDEYGITSNANKRTKQSILKEYKALRVATIALFESFTDDMLKQFGNASNNDISVRAIGFVLIGHENHHCNIIKERYL</sequence>